<dbReference type="InterPro" id="IPR008927">
    <property type="entry name" value="6-PGluconate_DH-like_C_sf"/>
</dbReference>
<evidence type="ECO:0000256" key="8">
    <source>
        <dbReference type="ARBA" id="ARBA00023027"/>
    </source>
</evidence>
<dbReference type="UniPathway" id="UPA00122">
    <property type="reaction ID" value="UER00961"/>
</dbReference>
<evidence type="ECO:0000313" key="13">
    <source>
        <dbReference type="EMBL" id="MVP00028.1"/>
    </source>
</evidence>
<proteinExistence type="inferred from homology"/>
<dbReference type="InterPro" id="IPR045865">
    <property type="entry name" value="ACT-like_dom_sf"/>
</dbReference>
<evidence type="ECO:0000313" key="14">
    <source>
        <dbReference type="Proteomes" id="UP000490800"/>
    </source>
</evidence>
<dbReference type="InterPro" id="IPR002912">
    <property type="entry name" value="ACT_dom"/>
</dbReference>
<keyword evidence="6" id="KW-0028">Amino-acid biosynthesis</keyword>
<feature type="domain" description="Prephenate/arogenate dehydrogenase" evidence="11">
    <location>
        <begin position="2"/>
        <end position="290"/>
    </location>
</feature>
<organism evidence="13 14">
    <name type="scientific">Paenibacillus lutrae</name>
    <dbReference type="NCBI Taxonomy" id="2078573"/>
    <lineage>
        <taxon>Bacteria</taxon>
        <taxon>Bacillati</taxon>
        <taxon>Bacillota</taxon>
        <taxon>Bacilli</taxon>
        <taxon>Bacillales</taxon>
        <taxon>Paenibacillaceae</taxon>
        <taxon>Paenibacillus</taxon>
    </lineage>
</organism>
<dbReference type="EC" id="1.3.1.12" evidence="3"/>
<dbReference type="SUPFAM" id="SSF51735">
    <property type="entry name" value="NAD(P)-binding Rossmann-fold domains"/>
    <property type="match status" value="1"/>
</dbReference>
<keyword evidence="5" id="KW-0827">Tyrosine biosynthesis</keyword>
<dbReference type="AlphaFoldDB" id="A0A7X3FI01"/>
<dbReference type="GO" id="GO:0004665">
    <property type="term" value="F:prephenate dehydrogenase (NADP+) activity"/>
    <property type="evidence" value="ECO:0007669"/>
    <property type="project" value="InterPro"/>
</dbReference>
<comment type="caution">
    <text evidence="13">The sequence shown here is derived from an EMBL/GenBank/DDBJ whole genome shotgun (WGS) entry which is preliminary data.</text>
</comment>
<reference evidence="13 14" key="1">
    <citation type="journal article" date="2019" name="Microorganisms">
        <title>Paenibacillus lutrae sp. nov., A Chitinolytic Species Isolated from A River Otter in Castril Natural Park, Granada, Spain.</title>
        <authorList>
            <person name="Rodriguez M."/>
            <person name="Reina J.C."/>
            <person name="Bejar V."/>
            <person name="Llamas I."/>
        </authorList>
    </citation>
    <scope>NUCLEOTIDE SEQUENCE [LARGE SCALE GENOMIC DNA]</scope>
    <source>
        <strain evidence="13 14">N10</strain>
    </source>
</reference>
<name>A0A7X3FI01_9BACL</name>
<comment type="similarity">
    <text evidence="2">Belongs to the prephenate/arogenate dehydrogenase family.</text>
</comment>
<evidence type="ECO:0000256" key="10">
    <source>
        <dbReference type="ARBA" id="ARBA00049260"/>
    </source>
</evidence>
<dbReference type="EMBL" id="RHLK01000005">
    <property type="protein sequence ID" value="MVP00028.1"/>
    <property type="molecule type" value="Genomic_DNA"/>
</dbReference>
<protein>
    <recommendedName>
        <fullName evidence="4">Prephenate dehydrogenase</fullName>
        <ecNumber evidence="3">1.3.1.12</ecNumber>
    </recommendedName>
</protein>
<dbReference type="GO" id="GO:0006571">
    <property type="term" value="P:tyrosine biosynthetic process"/>
    <property type="evidence" value="ECO:0007669"/>
    <property type="project" value="UniProtKB-UniPathway"/>
</dbReference>
<dbReference type="NCBIfam" id="NF005107">
    <property type="entry name" value="PRK06545.1-5"/>
    <property type="match status" value="1"/>
</dbReference>
<comment type="catalytic activity">
    <reaction evidence="10">
        <text>prephenate + NAD(+) = 3-(4-hydroxyphenyl)pyruvate + CO2 + NADH</text>
        <dbReference type="Rhea" id="RHEA:13869"/>
        <dbReference type="ChEBI" id="CHEBI:16526"/>
        <dbReference type="ChEBI" id="CHEBI:29934"/>
        <dbReference type="ChEBI" id="CHEBI:36242"/>
        <dbReference type="ChEBI" id="CHEBI:57540"/>
        <dbReference type="ChEBI" id="CHEBI:57945"/>
        <dbReference type="EC" id="1.3.1.12"/>
    </reaction>
</comment>
<dbReference type="Gene3D" id="3.30.70.260">
    <property type="match status" value="1"/>
</dbReference>
<dbReference type="PANTHER" id="PTHR21363">
    <property type="entry name" value="PREPHENATE DEHYDROGENASE"/>
    <property type="match status" value="1"/>
</dbReference>
<comment type="pathway">
    <text evidence="1">Amino-acid biosynthesis; L-tyrosine biosynthesis; (4-hydroxyphenyl)pyruvate from prephenate (NAD(+) route): step 1/1.</text>
</comment>
<dbReference type="FunFam" id="1.10.3660.10:FF:000003">
    <property type="entry name" value="Prephenate dehydrogenase"/>
    <property type="match status" value="1"/>
</dbReference>
<dbReference type="RefSeq" id="WP_157335464.1">
    <property type="nucleotide sequence ID" value="NZ_RHLK01000005.1"/>
</dbReference>
<dbReference type="PROSITE" id="PS51176">
    <property type="entry name" value="PDH_ADH"/>
    <property type="match status" value="1"/>
</dbReference>
<accession>A0A7X3FI01</accession>
<evidence type="ECO:0000256" key="7">
    <source>
        <dbReference type="ARBA" id="ARBA00023002"/>
    </source>
</evidence>
<dbReference type="Proteomes" id="UP000490800">
    <property type="component" value="Unassembled WGS sequence"/>
</dbReference>
<dbReference type="GO" id="GO:0070403">
    <property type="term" value="F:NAD+ binding"/>
    <property type="evidence" value="ECO:0007669"/>
    <property type="project" value="InterPro"/>
</dbReference>
<dbReference type="InterPro" id="IPR050812">
    <property type="entry name" value="Preph/Arog_dehydrog"/>
</dbReference>
<evidence type="ECO:0000256" key="9">
    <source>
        <dbReference type="ARBA" id="ARBA00023141"/>
    </source>
</evidence>
<dbReference type="SUPFAM" id="SSF48179">
    <property type="entry name" value="6-phosphogluconate dehydrogenase C-terminal domain-like"/>
    <property type="match status" value="1"/>
</dbReference>
<dbReference type="FunFam" id="3.40.50.720:FF:000208">
    <property type="entry name" value="Prephenate dehydrogenase"/>
    <property type="match status" value="1"/>
</dbReference>
<sequence>MTTISIFGVGLIGGSLALCFKDKPDTRVIGHSNNPISVDNMLKRRIVDEATTSMQEAAEAADVIFLCVPVGALEEYLVRLKQFSLRKGCIITDVGSTKLSVVECAEKLGFEDAFFIGGHPMAGSERSGMEAASAHLFENAFYVLTPGTNTPPTEIDRLANLLAWTRAQIIRVDAREHDDIVGAISHLPHIIAVALVNQIRSYNESNELYKNLAAGGFRDITRIGSSDPSIWRDILVNNRTVLLKLLDDWDRQISTFRELLINEDGEGIQRQFETSRDFRRQLPDRRKGMLSPLYDIYADIPDHPGMIGQIATLLGKHRLNLSNLEIIESRLDVPGVLRLSFRDQETAERASALLSEQFSIHV</sequence>
<evidence type="ECO:0000256" key="4">
    <source>
        <dbReference type="ARBA" id="ARBA00016891"/>
    </source>
</evidence>
<evidence type="ECO:0000256" key="1">
    <source>
        <dbReference type="ARBA" id="ARBA00005067"/>
    </source>
</evidence>
<evidence type="ECO:0000259" key="12">
    <source>
        <dbReference type="PROSITE" id="PS51671"/>
    </source>
</evidence>
<dbReference type="GO" id="GO:0008977">
    <property type="term" value="F:prephenate dehydrogenase (NAD+) activity"/>
    <property type="evidence" value="ECO:0007669"/>
    <property type="project" value="UniProtKB-EC"/>
</dbReference>
<gene>
    <name evidence="13" type="ORF">EDM21_10950</name>
</gene>
<dbReference type="OrthoDB" id="9802008at2"/>
<dbReference type="InterPro" id="IPR003099">
    <property type="entry name" value="Prephen_DH"/>
</dbReference>
<dbReference type="PROSITE" id="PS51671">
    <property type="entry name" value="ACT"/>
    <property type="match status" value="1"/>
</dbReference>
<keyword evidence="14" id="KW-1185">Reference proteome</keyword>
<keyword evidence="9" id="KW-0057">Aromatic amino acid biosynthesis</keyword>
<evidence type="ECO:0000256" key="6">
    <source>
        <dbReference type="ARBA" id="ARBA00022605"/>
    </source>
</evidence>
<dbReference type="Gene3D" id="1.10.3660.10">
    <property type="entry name" value="6-phosphogluconate dehydrogenase C-terminal like domain"/>
    <property type="match status" value="1"/>
</dbReference>
<dbReference type="InterPro" id="IPR046826">
    <property type="entry name" value="PDH_N"/>
</dbReference>
<dbReference type="InterPro" id="IPR036291">
    <property type="entry name" value="NAD(P)-bd_dom_sf"/>
</dbReference>
<dbReference type="PANTHER" id="PTHR21363:SF0">
    <property type="entry name" value="PREPHENATE DEHYDROGENASE [NADP(+)]"/>
    <property type="match status" value="1"/>
</dbReference>
<feature type="domain" description="ACT" evidence="12">
    <location>
        <begin position="295"/>
        <end position="362"/>
    </location>
</feature>
<evidence type="ECO:0000256" key="3">
    <source>
        <dbReference type="ARBA" id="ARBA00012068"/>
    </source>
</evidence>
<evidence type="ECO:0000256" key="2">
    <source>
        <dbReference type="ARBA" id="ARBA00007964"/>
    </source>
</evidence>
<evidence type="ECO:0000259" key="11">
    <source>
        <dbReference type="PROSITE" id="PS51176"/>
    </source>
</evidence>
<dbReference type="Pfam" id="PF02153">
    <property type="entry name" value="PDH_N"/>
    <property type="match status" value="1"/>
</dbReference>
<keyword evidence="7 13" id="KW-0560">Oxidoreductase</keyword>
<dbReference type="SUPFAM" id="SSF55021">
    <property type="entry name" value="ACT-like"/>
    <property type="match status" value="1"/>
</dbReference>
<dbReference type="InterPro" id="IPR046825">
    <property type="entry name" value="PDH_C"/>
</dbReference>
<keyword evidence="8" id="KW-0520">NAD</keyword>
<evidence type="ECO:0000256" key="5">
    <source>
        <dbReference type="ARBA" id="ARBA00022498"/>
    </source>
</evidence>
<dbReference type="Gene3D" id="3.40.50.720">
    <property type="entry name" value="NAD(P)-binding Rossmann-like Domain"/>
    <property type="match status" value="1"/>
</dbReference>
<dbReference type="Pfam" id="PF20463">
    <property type="entry name" value="PDH_C"/>
    <property type="match status" value="1"/>
</dbReference>